<accession>J9GKF8</accession>
<dbReference type="EMBL" id="AMCI01000781">
    <property type="protein sequence ID" value="EJX07819.1"/>
    <property type="molecule type" value="Genomic_DNA"/>
</dbReference>
<gene>
    <name evidence="1" type="ORF">EVA_04070</name>
</gene>
<evidence type="ECO:0000313" key="1">
    <source>
        <dbReference type="EMBL" id="EJX07819.1"/>
    </source>
</evidence>
<reference evidence="1" key="1">
    <citation type="journal article" date="2012" name="PLoS ONE">
        <title>Gene sets for utilization of primary and secondary nutrition supplies in the distal gut of endangered iberian lynx.</title>
        <authorList>
            <person name="Alcaide M."/>
            <person name="Messina E."/>
            <person name="Richter M."/>
            <person name="Bargiela R."/>
            <person name="Peplies J."/>
            <person name="Huws S.A."/>
            <person name="Newbold C.J."/>
            <person name="Golyshin P.N."/>
            <person name="Simon M.A."/>
            <person name="Lopez G."/>
            <person name="Yakimov M.M."/>
            <person name="Ferrer M."/>
        </authorList>
    </citation>
    <scope>NUCLEOTIDE SEQUENCE</scope>
</reference>
<comment type="caution">
    <text evidence="1">The sequence shown here is derived from an EMBL/GenBank/DDBJ whole genome shotgun (WGS) entry which is preliminary data.</text>
</comment>
<dbReference type="AlphaFoldDB" id="J9GKF8"/>
<proteinExistence type="predicted"/>
<sequence>MPDRNDCHRLHSVGWILPVSLVVAFAPTSEYHFQGFDEHPQSQYCNDYVSHITDLFLITTCKDNEKNAT</sequence>
<name>J9GKF8_9ZZZZ</name>
<organism evidence="1">
    <name type="scientific">gut metagenome</name>
    <dbReference type="NCBI Taxonomy" id="749906"/>
    <lineage>
        <taxon>unclassified sequences</taxon>
        <taxon>metagenomes</taxon>
        <taxon>organismal metagenomes</taxon>
    </lineage>
</organism>
<protein>
    <submittedName>
        <fullName evidence="1">Uncharacterized protein</fullName>
    </submittedName>
</protein>